<dbReference type="EnsemblPlants" id="KQJ88216">
    <property type="protein sequence ID" value="KQJ88216"/>
    <property type="gene ID" value="BRADI_4g16446v3"/>
</dbReference>
<evidence type="ECO:0000313" key="2">
    <source>
        <dbReference type="EnsemblPlants" id="KQJ88216"/>
    </source>
</evidence>
<proteinExistence type="predicted"/>
<organism evidence="1">
    <name type="scientific">Brachypodium distachyon</name>
    <name type="common">Purple false brome</name>
    <name type="synonym">Trachynia distachya</name>
    <dbReference type="NCBI Taxonomy" id="15368"/>
    <lineage>
        <taxon>Eukaryota</taxon>
        <taxon>Viridiplantae</taxon>
        <taxon>Streptophyta</taxon>
        <taxon>Embryophyta</taxon>
        <taxon>Tracheophyta</taxon>
        <taxon>Spermatophyta</taxon>
        <taxon>Magnoliopsida</taxon>
        <taxon>Liliopsida</taxon>
        <taxon>Poales</taxon>
        <taxon>Poaceae</taxon>
        <taxon>BOP clade</taxon>
        <taxon>Pooideae</taxon>
        <taxon>Stipodae</taxon>
        <taxon>Brachypodieae</taxon>
        <taxon>Brachypodium</taxon>
    </lineage>
</organism>
<accession>A0A0Q3IPL0</accession>
<dbReference type="Proteomes" id="UP000008810">
    <property type="component" value="Chromosome 4"/>
</dbReference>
<reference evidence="1 2" key="1">
    <citation type="journal article" date="2010" name="Nature">
        <title>Genome sequencing and analysis of the model grass Brachypodium distachyon.</title>
        <authorList>
            <consortium name="International Brachypodium Initiative"/>
        </authorList>
    </citation>
    <scope>NUCLEOTIDE SEQUENCE [LARGE SCALE GENOMIC DNA]</scope>
    <source>
        <strain evidence="1 2">Bd21</strain>
    </source>
</reference>
<name>A0A0Q3IPL0_BRADI</name>
<evidence type="ECO:0000313" key="3">
    <source>
        <dbReference type="Proteomes" id="UP000008810"/>
    </source>
</evidence>
<gene>
    <name evidence="1" type="ORF">BRADI_4g16446v3</name>
</gene>
<dbReference type="InParanoid" id="A0A0Q3IPL0"/>
<reference evidence="1" key="2">
    <citation type="submission" date="2017-06" db="EMBL/GenBank/DDBJ databases">
        <title>WGS assembly of Brachypodium distachyon.</title>
        <authorList>
            <consortium name="The International Brachypodium Initiative"/>
            <person name="Lucas S."/>
            <person name="Harmon-Smith M."/>
            <person name="Lail K."/>
            <person name="Tice H."/>
            <person name="Grimwood J."/>
            <person name="Bruce D."/>
            <person name="Barry K."/>
            <person name="Shu S."/>
            <person name="Lindquist E."/>
            <person name="Wang M."/>
            <person name="Pitluck S."/>
            <person name="Vogel J.P."/>
            <person name="Garvin D.F."/>
            <person name="Mockler T.C."/>
            <person name="Schmutz J."/>
            <person name="Rokhsar D."/>
            <person name="Bevan M.W."/>
        </authorList>
    </citation>
    <scope>NUCLEOTIDE SEQUENCE</scope>
    <source>
        <strain evidence="1">Bd21</strain>
    </source>
</reference>
<evidence type="ECO:0000313" key="1">
    <source>
        <dbReference type="EMBL" id="KQJ88216.1"/>
    </source>
</evidence>
<keyword evidence="3" id="KW-1185">Reference proteome</keyword>
<dbReference type="EMBL" id="CM000883">
    <property type="protein sequence ID" value="KQJ88216.1"/>
    <property type="molecule type" value="Genomic_DNA"/>
</dbReference>
<sequence>MNFNLRDFLAKVRLHWMSGRTRHPLQYRGSRIDAIPDGMHSLFGSRLSQFQTEEEIVAIGIASVLWTIWNFRIEACLDDQRISGPLVVVHRVRYLLNLWF</sequence>
<dbReference type="Gramene" id="KQJ88216">
    <property type="protein sequence ID" value="KQJ88216"/>
    <property type="gene ID" value="BRADI_4g16446v3"/>
</dbReference>
<reference evidence="2" key="3">
    <citation type="submission" date="2018-08" db="UniProtKB">
        <authorList>
            <consortium name="EnsemblPlants"/>
        </authorList>
    </citation>
    <scope>IDENTIFICATION</scope>
    <source>
        <strain evidence="2">cv. Bd21</strain>
    </source>
</reference>
<dbReference type="AlphaFoldDB" id="A0A0Q3IPL0"/>
<protein>
    <submittedName>
        <fullName evidence="1 2">Uncharacterized protein</fullName>
    </submittedName>
</protein>